<reference evidence="4" key="1">
    <citation type="submission" date="2023-03" db="EMBL/GenBank/DDBJ databases">
        <title>Massive genome expansion in bonnet fungi (Mycena s.s.) driven by repeated elements and novel gene families across ecological guilds.</title>
        <authorList>
            <consortium name="Lawrence Berkeley National Laboratory"/>
            <person name="Harder C.B."/>
            <person name="Miyauchi S."/>
            <person name="Viragh M."/>
            <person name="Kuo A."/>
            <person name="Thoen E."/>
            <person name="Andreopoulos B."/>
            <person name="Lu D."/>
            <person name="Skrede I."/>
            <person name="Drula E."/>
            <person name="Henrissat B."/>
            <person name="Morin E."/>
            <person name="Kohler A."/>
            <person name="Barry K."/>
            <person name="LaButti K."/>
            <person name="Morin E."/>
            <person name="Salamov A."/>
            <person name="Lipzen A."/>
            <person name="Mereny Z."/>
            <person name="Hegedus B."/>
            <person name="Baldrian P."/>
            <person name="Stursova M."/>
            <person name="Weitz H."/>
            <person name="Taylor A."/>
            <person name="Grigoriev I.V."/>
            <person name="Nagy L.G."/>
            <person name="Martin F."/>
            <person name="Kauserud H."/>
        </authorList>
    </citation>
    <scope>NUCLEOTIDE SEQUENCE</scope>
    <source>
        <strain evidence="4">9284</strain>
    </source>
</reference>
<accession>A0AAD7FYC9</accession>
<dbReference type="PANTHER" id="PTHR23325:SF1">
    <property type="entry name" value="SERUM RESPONSE FACTOR-BINDING PROTEIN 1"/>
    <property type="match status" value="1"/>
</dbReference>
<dbReference type="GO" id="GO:0030490">
    <property type="term" value="P:maturation of SSU-rRNA"/>
    <property type="evidence" value="ECO:0007669"/>
    <property type="project" value="TreeGrafter"/>
</dbReference>
<feature type="region of interest" description="Disordered" evidence="2">
    <location>
        <begin position="1"/>
        <end position="24"/>
    </location>
</feature>
<feature type="region of interest" description="Disordered" evidence="2">
    <location>
        <begin position="171"/>
        <end position="303"/>
    </location>
</feature>
<keyword evidence="1" id="KW-0175">Coiled coil</keyword>
<dbReference type="GO" id="GO:0030686">
    <property type="term" value="C:90S preribosome"/>
    <property type="evidence" value="ECO:0007669"/>
    <property type="project" value="TreeGrafter"/>
</dbReference>
<evidence type="ECO:0000259" key="3">
    <source>
        <dbReference type="Pfam" id="PF09073"/>
    </source>
</evidence>
<protein>
    <submittedName>
        <fullName evidence="4">Bud-site selection protein</fullName>
    </submittedName>
</protein>
<dbReference type="Proteomes" id="UP001221142">
    <property type="component" value="Unassembled WGS sequence"/>
</dbReference>
<feature type="compositionally biased region" description="Acidic residues" evidence="2">
    <location>
        <begin position="171"/>
        <end position="216"/>
    </location>
</feature>
<dbReference type="InterPro" id="IPR037393">
    <property type="entry name" value="Bud22/SRFB1"/>
</dbReference>
<feature type="region of interest" description="Disordered" evidence="2">
    <location>
        <begin position="328"/>
        <end position="380"/>
    </location>
</feature>
<evidence type="ECO:0000256" key="2">
    <source>
        <dbReference type="SAM" id="MobiDB-lite"/>
    </source>
</evidence>
<keyword evidence="5" id="KW-1185">Reference proteome</keyword>
<comment type="caution">
    <text evidence="4">The sequence shown here is derived from an EMBL/GenBank/DDBJ whole genome shotgun (WGS) entry which is preliminary data.</text>
</comment>
<dbReference type="AlphaFoldDB" id="A0AAD7FYC9"/>
<evidence type="ECO:0000313" key="4">
    <source>
        <dbReference type="EMBL" id="KAJ7644103.1"/>
    </source>
</evidence>
<feature type="compositionally biased region" description="Low complexity" evidence="2">
    <location>
        <begin position="232"/>
        <end position="259"/>
    </location>
</feature>
<proteinExistence type="predicted"/>
<dbReference type="EMBL" id="JARKIF010000003">
    <property type="protein sequence ID" value="KAJ7644103.1"/>
    <property type="molecule type" value="Genomic_DNA"/>
</dbReference>
<feature type="compositionally biased region" description="Basic residues" evidence="2">
    <location>
        <begin position="290"/>
        <end position="299"/>
    </location>
</feature>
<feature type="compositionally biased region" description="Basic residues" evidence="2">
    <location>
        <begin position="328"/>
        <end position="341"/>
    </location>
</feature>
<dbReference type="GO" id="GO:0005634">
    <property type="term" value="C:nucleus"/>
    <property type="evidence" value="ECO:0007669"/>
    <property type="project" value="TreeGrafter"/>
</dbReference>
<dbReference type="PANTHER" id="PTHR23325">
    <property type="entry name" value="SERUM RESPONSE FACTOR-BINDING"/>
    <property type="match status" value="1"/>
</dbReference>
<sequence length="406" mass="43596">MNQASTSAGPRGTKRKRPEIPKEDQLAGKLHHELKAVHQAAKKARTFETQRVVKKLKGLRKKDPASDSIGAFEAEFDELKTTEADVFAQTALRTRLLGNRHLSENAALRAAITRELPLVLDNSTASKVPARLLSSRALAAAVVQAVEAIRAALMPKAEVDASKVADAEPVELAEEDEEMDEPAGEEKDENSEAEDDAAGWESGSVDDGEGEEDGDGWESGSIHSVDEPPAKKPALSKAKIAPVTKPATSSKASAKAATTDSQFLPSLQVGFVRGGSSESDFEEDENKVVGGRKNRRGQRARQAIWEKKYGRGANHKKKEAEEATRLAKAKAAKVKGPRGKARWTESAQVADGGWVGRKAPHAAQPQEPSRKSEPNLHPSWVAKKALKEKLGAGGIVPSQGKKIVFT</sequence>
<evidence type="ECO:0000313" key="5">
    <source>
        <dbReference type="Proteomes" id="UP001221142"/>
    </source>
</evidence>
<evidence type="ECO:0000256" key="1">
    <source>
        <dbReference type="ARBA" id="ARBA00023054"/>
    </source>
</evidence>
<feature type="domain" description="Bud22" evidence="3">
    <location>
        <begin position="30"/>
        <end position="405"/>
    </location>
</feature>
<name>A0AAD7FYC9_9AGAR</name>
<dbReference type="InterPro" id="IPR015158">
    <property type="entry name" value="Bud22_dom"/>
</dbReference>
<dbReference type="Pfam" id="PF09073">
    <property type="entry name" value="BUD22"/>
    <property type="match status" value="1"/>
</dbReference>
<gene>
    <name evidence="4" type="ORF">FB45DRAFT_896920</name>
</gene>
<organism evidence="4 5">
    <name type="scientific">Roridomyces roridus</name>
    <dbReference type="NCBI Taxonomy" id="1738132"/>
    <lineage>
        <taxon>Eukaryota</taxon>
        <taxon>Fungi</taxon>
        <taxon>Dikarya</taxon>
        <taxon>Basidiomycota</taxon>
        <taxon>Agaricomycotina</taxon>
        <taxon>Agaricomycetes</taxon>
        <taxon>Agaricomycetidae</taxon>
        <taxon>Agaricales</taxon>
        <taxon>Marasmiineae</taxon>
        <taxon>Mycenaceae</taxon>
        <taxon>Roridomyces</taxon>
    </lineage>
</organism>